<organism evidence="1 2">
    <name type="scientific">Toxoplasma gondii ARI</name>
    <dbReference type="NCBI Taxonomy" id="1074872"/>
    <lineage>
        <taxon>Eukaryota</taxon>
        <taxon>Sar</taxon>
        <taxon>Alveolata</taxon>
        <taxon>Apicomplexa</taxon>
        <taxon>Conoidasida</taxon>
        <taxon>Coccidia</taxon>
        <taxon>Eucoccidiorida</taxon>
        <taxon>Eimeriorina</taxon>
        <taxon>Sarcocystidae</taxon>
        <taxon>Toxoplasma</taxon>
    </lineage>
</organism>
<proteinExistence type="predicted"/>
<comment type="caution">
    <text evidence="1">The sequence shown here is derived from an EMBL/GenBank/DDBJ whole genome shotgun (WGS) entry which is preliminary data.</text>
</comment>
<name>A0A139XJ46_TOXGO</name>
<protein>
    <submittedName>
        <fullName evidence="1">Uncharacterized protein</fullName>
    </submittedName>
</protein>
<dbReference type="Proteomes" id="UP000074247">
    <property type="component" value="Unassembled WGS sequence"/>
</dbReference>
<reference evidence="1 2" key="1">
    <citation type="journal article" date="2016" name="Nat. Commun.">
        <title>Local admixture of amplified and diversified secreted pathogenesis determinants shapes mosaic Toxoplasma gondii genomes.</title>
        <authorList>
            <person name="Lorenzi H."/>
            <person name="Khan A."/>
            <person name="Behnke M.S."/>
            <person name="Namasivayam S."/>
            <person name="Swapna L.S."/>
            <person name="Hadjithomas M."/>
            <person name="Karamycheva S."/>
            <person name="Pinney D."/>
            <person name="Brunk B.P."/>
            <person name="Ajioka J.W."/>
            <person name="Ajzenberg D."/>
            <person name="Boothroyd J.C."/>
            <person name="Boyle J.P."/>
            <person name="Darde M.L."/>
            <person name="Diaz-Miranda M.A."/>
            <person name="Dubey J.P."/>
            <person name="Fritz H.M."/>
            <person name="Gennari S.M."/>
            <person name="Gregory B.D."/>
            <person name="Kim K."/>
            <person name="Saeij J.P."/>
            <person name="Su C."/>
            <person name="White M.W."/>
            <person name="Zhu X.Q."/>
            <person name="Howe D.K."/>
            <person name="Rosenthal B.M."/>
            <person name="Grigg M.E."/>
            <person name="Parkinson J."/>
            <person name="Liu L."/>
            <person name="Kissinger J.C."/>
            <person name="Roos D.S."/>
            <person name="Sibley L.D."/>
        </authorList>
    </citation>
    <scope>NUCLEOTIDE SEQUENCE [LARGE SCALE GENOMIC DNA]</scope>
    <source>
        <strain evidence="1 2">ARI</strain>
    </source>
</reference>
<dbReference type="EMBL" id="AGQS02005921">
    <property type="protein sequence ID" value="KYF38804.1"/>
    <property type="molecule type" value="Genomic_DNA"/>
</dbReference>
<dbReference type="AlphaFoldDB" id="A0A139XJ46"/>
<evidence type="ECO:0000313" key="1">
    <source>
        <dbReference type="EMBL" id="KYF38804.1"/>
    </source>
</evidence>
<evidence type="ECO:0000313" key="2">
    <source>
        <dbReference type="Proteomes" id="UP000074247"/>
    </source>
</evidence>
<feature type="non-terminal residue" evidence="1">
    <location>
        <position position="1"/>
    </location>
</feature>
<feature type="non-terminal residue" evidence="1">
    <location>
        <position position="35"/>
    </location>
</feature>
<sequence>DCQRLSVSESAVLWASSFGHLWRSSGNYSSAGPTL</sequence>
<gene>
    <name evidence="1" type="ORF">TGARI_275740C</name>
</gene>
<accession>A0A139XJ46</accession>
<dbReference type="VEuPathDB" id="ToxoDB:TGARI_275740C"/>